<dbReference type="InterPro" id="IPR016031">
    <property type="entry name" value="Trp_RNA-bd_attenuator-like_dom"/>
</dbReference>
<dbReference type="PANTHER" id="PTHR43657">
    <property type="entry name" value="TRYPTOPHAN RNA-BINDING ATTENUATOR PROTEIN-LIKE PROTEIN"/>
    <property type="match status" value="1"/>
</dbReference>
<evidence type="ECO:0000313" key="1">
    <source>
        <dbReference type="EMBL" id="ARS37095.1"/>
    </source>
</evidence>
<dbReference type="Pfam" id="PF01987">
    <property type="entry name" value="AIM24"/>
    <property type="match status" value="1"/>
</dbReference>
<dbReference type="InterPro" id="IPR002838">
    <property type="entry name" value="AIM24"/>
</dbReference>
<dbReference type="OrthoDB" id="9779518at2"/>
<dbReference type="PANTHER" id="PTHR43657:SF1">
    <property type="entry name" value="ALTERED INHERITANCE OF MITOCHONDRIA PROTEIN 24, MITOCHONDRIAL"/>
    <property type="match status" value="1"/>
</dbReference>
<reference evidence="2" key="1">
    <citation type="submission" date="2017-05" db="EMBL/GenBank/DDBJ databases">
        <authorList>
            <person name="Ray J."/>
            <person name="Price M."/>
            <person name="Deutschbauer A."/>
        </authorList>
    </citation>
    <scope>NUCLEOTIDE SEQUENCE [LARGE SCALE GENOMIC DNA]</scope>
    <source>
        <strain evidence="2">DSM 19842</strain>
    </source>
</reference>
<dbReference type="EMBL" id="CP021235">
    <property type="protein sequence ID" value="ARS37095.1"/>
    <property type="molecule type" value="Genomic_DNA"/>
</dbReference>
<proteinExistence type="predicted"/>
<dbReference type="Gene3D" id="3.60.160.10">
    <property type="entry name" value="Mitochondrial biogenesis AIM24"/>
    <property type="match status" value="1"/>
</dbReference>
<dbReference type="RefSeq" id="WP_025608714.1">
    <property type="nucleotide sequence ID" value="NZ_CP021235.1"/>
</dbReference>
<dbReference type="SUPFAM" id="SSF51219">
    <property type="entry name" value="TRAP-like"/>
    <property type="match status" value="1"/>
</dbReference>
<dbReference type="AlphaFoldDB" id="A0A1X9YW22"/>
<dbReference type="KEGG" id="pact:CA264_17570"/>
<dbReference type="InterPro" id="IPR036983">
    <property type="entry name" value="AIM24_sf"/>
</dbReference>
<dbReference type="NCBIfam" id="TIGR00266">
    <property type="entry name" value="TIGR00266 family protein"/>
    <property type="match status" value="1"/>
</dbReference>
<dbReference type="Proteomes" id="UP000266292">
    <property type="component" value="Chromosome"/>
</dbReference>
<sequence>MRNSHEVDYKIFGNDIQVLEVELDPNETVIAEAGAMVYMEEGIDFETKMGDGSNPSQGFLGKLVSAGTRMITGESLFMTHFTHRGHGKSRVAFSAPYPGTILPIDLSSMRNSSLIAQKDAFLAAALGTKLSIHFNQKLGSGFFGGEGFILQRMQGDGLAFVHAGGTIVEKQLNNETLRVDTGCVVAFEEGIDFSVQRAGGLKSMIFGGEGLFLATLRGTGRVWLQSMPVKKLIEALMPRGENRNKEGGFMSSFME</sequence>
<name>A0A1X9YW22_9BACT</name>
<protein>
    <submittedName>
        <fullName evidence="1">TIGR00266 family protein</fullName>
    </submittedName>
</protein>
<accession>A0A1X9YW22</accession>
<dbReference type="STRING" id="709015.GCA_000472485_03549"/>
<organism evidence="1 2">
    <name type="scientific">Pontibacter actiniarum</name>
    <dbReference type="NCBI Taxonomy" id="323450"/>
    <lineage>
        <taxon>Bacteria</taxon>
        <taxon>Pseudomonadati</taxon>
        <taxon>Bacteroidota</taxon>
        <taxon>Cytophagia</taxon>
        <taxon>Cytophagales</taxon>
        <taxon>Hymenobacteraceae</taxon>
        <taxon>Pontibacter</taxon>
    </lineage>
</organism>
<keyword evidence="2" id="KW-1185">Reference proteome</keyword>
<evidence type="ECO:0000313" key="2">
    <source>
        <dbReference type="Proteomes" id="UP000266292"/>
    </source>
</evidence>
<gene>
    <name evidence="1" type="ORF">CA264_17570</name>
</gene>